<dbReference type="InterPro" id="IPR025354">
    <property type="entry name" value="DUF4258"/>
</dbReference>
<dbReference type="Pfam" id="PF14076">
    <property type="entry name" value="DUF4258"/>
    <property type="match status" value="1"/>
</dbReference>
<reference evidence="1 2" key="1">
    <citation type="journal article" date="2018" name="Arch. Microbiol.">
        <title>New insights into the metabolic potential of the phototrophic purple bacterium Rhodopila globiformis DSM 161(T) from its draft genome sequence and evidence for a vanadium-dependent nitrogenase.</title>
        <authorList>
            <person name="Imhoff J.F."/>
            <person name="Rahn T."/>
            <person name="Kunzel S."/>
            <person name="Neulinger S.C."/>
        </authorList>
    </citation>
    <scope>NUCLEOTIDE SEQUENCE [LARGE SCALE GENOMIC DNA]</scope>
    <source>
        <strain evidence="1 2">DSM 161</strain>
    </source>
</reference>
<dbReference type="AlphaFoldDB" id="A0A2S6MWQ0"/>
<organism evidence="1 2">
    <name type="scientific">Rhodopila globiformis</name>
    <name type="common">Rhodopseudomonas globiformis</name>
    <dbReference type="NCBI Taxonomy" id="1071"/>
    <lineage>
        <taxon>Bacteria</taxon>
        <taxon>Pseudomonadati</taxon>
        <taxon>Pseudomonadota</taxon>
        <taxon>Alphaproteobacteria</taxon>
        <taxon>Acetobacterales</taxon>
        <taxon>Acetobacteraceae</taxon>
        <taxon>Rhodopila</taxon>
    </lineage>
</organism>
<dbReference type="OrthoDB" id="8000953at2"/>
<protein>
    <recommendedName>
        <fullName evidence="3">DUF4258 domain-containing protein</fullName>
    </recommendedName>
</protein>
<sequence>MIRLTRHAAEAIQARNIAIAWVEATLQTPDWVETDPRHADRMRAYKAITDFGGRILRVVFRQEGSDMIVITAHPDRDARP</sequence>
<evidence type="ECO:0000313" key="2">
    <source>
        <dbReference type="Proteomes" id="UP000239724"/>
    </source>
</evidence>
<evidence type="ECO:0000313" key="1">
    <source>
        <dbReference type="EMBL" id="PPQ26778.1"/>
    </source>
</evidence>
<keyword evidence="2" id="KW-1185">Reference proteome</keyword>
<name>A0A2S6MWQ0_RHOGL</name>
<dbReference type="EMBL" id="NHRY01000266">
    <property type="protein sequence ID" value="PPQ26778.1"/>
    <property type="molecule type" value="Genomic_DNA"/>
</dbReference>
<dbReference type="Proteomes" id="UP000239724">
    <property type="component" value="Unassembled WGS sequence"/>
</dbReference>
<gene>
    <name evidence="1" type="ORF">CCS01_29030</name>
</gene>
<accession>A0A2S6MWQ0</accession>
<comment type="caution">
    <text evidence="1">The sequence shown here is derived from an EMBL/GenBank/DDBJ whole genome shotgun (WGS) entry which is preliminary data.</text>
</comment>
<proteinExistence type="predicted"/>
<evidence type="ECO:0008006" key="3">
    <source>
        <dbReference type="Google" id="ProtNLM"/>
    </source>
</evidence>